<dbReference type="GO" id="GO:0006284">
    <property type="term" value="P:base-excision repair"/>
    <property type="evidence" value="ECO:0007669"/>
    <property type="project" value="InterPro"/>
</dbReference>
<gene>
    <name evidence="10" type="ORF">DW352_24575</name>
</gene>
<evidence type="ECO:0000256" key="1">
    <source>
        <dbReference type="ARBA" id="ARBA00022723"/>
    </source>
</evidence>
<keyword evidence="3" id="KW-0378">Hydrolase</keyword>
<dbReference type="RefSeq" id="WP_115693798.1">
    <property type="nucleotide sequence ID" value="NZ_CP031417.1"/>
</dbReference>
<keyword evidence="4 9" id="KW-0862">Zinc</keyword>
<dbReference type="OrthoDB" id="9807664at2"/>
<name>A0A346A2M2_9HYPH</name>
<evidence type="ECO:0000313" key="10">
    <source>
        <dbReference type="EMBL" id="AXK83419.1"/>
    </source>
</evidence>
<protein>
    <recommendedName>
        <fullName evidence="8">DNA-3-methyladenine glycosylase I</fullName>
        <ecNumber evidence="8">3.2.2.20</ecNumber>
    </recommendedName>
</protein>
<dbReference type="InterPro" id="IPR052891">
    <property type="entry name" value="DNA-3mA_glycosylase"/>
</dbReference>
<dbReference type="InterPro" id="IPR004597">
    <property type="entry name" value="Tag"/>
</dbReference>
<evidence type="ECO:0000256" key="3">
    <source>
        <dbReference type="ARBA" id="ARBA00022801"/>
    </source>
</evidence>
<evidence type="ECO:0000313" key="11">
    <source>
        <dbReference type="Proteomes" id="UP000254889"/>
    </source>
</evidence>
<keyword evidence="5" id="KW-0234">DNA repair</keyword>
<comment type="function">
    <text evidence="7">Hydrolysis of the deoxyribose N-glycosidic bond to excise 3-methyladenine from the damaged DNA polymer formed by alkylation lesions.</text>
</comment>
<accession>A0A346A2M2</accession>
<keyword evidence="2" id="KW-0227">DNA damage</keyword>
<dbReference type="InterPro" id="IPR005019">
    <property type="entry name" value="Adenine_glyco"/>
</dbReference>
<dbReference type="KEGG" id="ptaw:DW352_24575"/>
<reference evidence="10 11" key="1">
    <citation type="submission" date="2018-07" db="EMBL/GenBank/DDBJ databases">
        <authorList>
            <person name="Quirk P.G."/>
            <person name="Krulwich T.A."/>
        </authorList>
    </citation>
    <scope>NUCLEOTIDE SEQUENCE [LARGE SCALE GENOMIC DNA]</scope>
    <source>
        <strain evidence="10 11">CC-BB4</strain>
    </source>
</reference>
<organism evidence="10 11">
    <name type="scientific">Pseudolabrys taiwanensis</name>
    <dbReference type="NCBI Taxonomy" id="331696"/>
    <lineage>
        <taxon>Bacteria</taxon>
        <taxon>Pseudomonadati</taxon>
        <taxon>Pseudomonadota</taxon>
        <taxon>Alphaproteobacteria</taxon>
        <taxon>Hyphomicrobiales</taxon>
        <taxon>Xanthobacteraceae</taxon>
        <taxon>Pseudolabrys</taxon>
    </lineage>
</organism>
<dbReference type="NCBIfam" id="TIGR00624">
    <property type="entry name" value="tag"/>
    <property type="match status" value="1"/>
</dbReference>
<evidence type="ECO:0000256" key="4">
    <source>
        <dbReference type="ARBA" id="ARBA00022833"/>
    </source>
</evidence>
<keyword evidence="1 9" id="KW-0479">Metal-binding</keyword>
<dbReference type="EC" id="3.2.2.20" evidence="8"/>
<dbReference type="Gene3D" id="1.10.340.30">
    <property type="entry name" value="Hypothetical protein, domain 2"/>
    <property type="match status" value="1"/>
</dbReference>
<evidence type="ECO:0000256" key="2">
    <source>
        <dbReference type="ARBA" id="ARBA00022763"/>
    </source>
</evidence>
<proteinExistence type="predicted"/>
<feature type="binding site" evidence="9">
    <location>
        <position position="23"/>
    </location>
    <ligand>
        <name>Zn(2+)</name>
        <dbReference type="ChEBI" id="CHEBI:29105"/>
    </ligand>
</feature>
<sequence>MAGRSESHGVITKPIVSDNLVRCAWPGQDPLYVAYHDEEWGVPEYDDRALYEKLMLDGFQAGLSWITILRKRHNFRKAFDGFEPEKIARYKPAKVEKLMHDAGIVRNRAKIEGAILSARSYLDIMEKGPSFSALLWDFVDGKPKENRFATSKQIPAETDISRKMSKELIGRGFKFVGPTIVYAFMQAVGMVNDHLVTCHRHAACAKLAKKR</sequence>
<dbReference type="SUPFAM" id="SSF48150">
    <property type="entry name" value="DNA-glycosylase"/>
    <property type="match status" value="1"/>
</dbReference>
<feature type="binding site" evidence="9">
    <location>
        <position position="194"/>
    </location>
    <ligand>
        <name>Zn(2+)</name>
        <dbReference type="ChEBI" id="CHEBI:29105"/>
    </ligand>
</feature>
<dbReference type="InterPro" id="IPR011257">
    <property type="entry name" value="DNA_glycosylase"/>
</dbReference>
<dbReference type="AlphaFoldDB" id="A0A346A2M2"/>
<dbReference type="Pfam" id="PF03352">
    <property type="entry name" value="Adenine_glyco"/>
    <property type="match status" value="1"/>
</dbReference>
<evidence type="ECO:0000256" key="6">
    <source>
        <dbReference type="ARBA" id="ARBA00052558"/>
    </source>
</evidence>
<evidence type="ECO:0000256" key="8">
    <source>
        <dbReference type="ARBA" id="ARBA00066766"/>
    </source>
</evidence>
<evidence type="ECO:0000256" key="5">
    <source>
        <dbReference type="ARBA" id="ARBA00023204"/>
    </source>
</evidence>
<dbReference type="FunFam" id="1.10.340.30:FF:000009">
    <property type="entry name" value="DNA-3-methyladenine glycosylase I"/>
    <property type="match status" value="1"/>
</dbReference>
<evidence type="ECO:0000256" key="9">
    <source>
        <dbReference type="PIRSR" id="PIRSR604597-1"/>
    </source>
</evidence>
<comment type="catalytic activity">
    <reaction evidence="6">
        <text>Hydrolysis of alkylated DNA, releasing 3-methyladenine.</text>
        <dbReference type="EC" id="3.2.2.20"/>
    </reaction>
</comment>
<feature type="binding site" evidence="9">
    <location>
        <position position="36"/>
    </location>
    <ligand>
        <name>Zn(2+)</name>
        <dbReference type="ChEBI" id="CHEBI:29105"/>
    </ligand>
</feature>
<dbReference type="PANTHER" id="PTHR30037">
    <property type="entry name" value="DNA-3-METHYLADENINE GLYCOSYLASE 1"/>
    <property type="match status" value="1"/>
</dbReference>
<dbReference type="PANTHER" id="PTHR30037:SF4">
    <property type="entry name" value="DNA-3-METHYLADENINE GLYCOSYLASE I"/>
    <property type="match status" value="1"/>
</dbReference>
<dbReference type="GO" id="GO:0046872">
    <property type="term" value="F:metal ion binding"/>
    <property type="evidence" value="ECO:0007669"/>
    <property type="project" value="UniProtKB-KW"/>
</dbReference>
<evidence type="ECO:0000256" key="7">
    <source>
        <dbReference type="ARBA" id="ARBA00057608"/>
    </source>
</evidence>
<dbReference type="EMBL" id="CP031417">
    <property type="protein sequence ID" value="AXK83419.1"/>
    <property type="molecule type" value="Genomic_DNA"/>
</dbReference>
<dbReference type="GO" id="GO:0008725">
    <property type="term" value="F:DNA-3-methyladenine glycosylase activity"/>
    <property type="evidence" value="ECO:0007669"/>
    <property type="project" value="UniProtKB-EC"/>
</dbReference>
<feature type="binding site" evidence="9">
    <location>
        <position position="198"/>
    </location>
    <ligand>
        <name>Zn(2+)</name>
        <dbReference type="ChEBI" id="CHEBI:29105"/>
    </ligand>
</feature>
<keyword evidence="11" id="KW-1185">Reference proteome</keyword>
<dbReference type="Proteomes" id="UP000254889">
    <property type="component" value="Chromosome"/>
</dbReference>